<accession>A0A3D9D5Z7</accession>
<dbReference type="AlphaFoldDB" id="A0A3D9D5Z7"/>
<name>A0A3D9D5Z7_9FLAO</name>
<sequence>KATSFYFFEKPPVFQTFPLFTPRQSLEEFFRLKNVGILHEKKRILQDKYSIYIIKIQQDPDQKIIIHFL</sequence>
<dbReference type="Proteomes" id="UP000257030">
    <property type="component" value="Unassembled WGS sequence"/>
</dbReference>
<organism evidence="1 2">
    <name type="scientific">Chryseobacterium elymi</name>
    <dbReference type="NCBI Taxonomy" id="395936"/>
    <lineage>
        <taxon>Bacteria</taxon>
        <taxon>Pseudomonadati</taxon>
        <taxon>Bacteroidota</taxon>
        <taxon>Flavobacteriia</taxon>
        <taxon>Flavobacteriales</taxon>
        <taxon>Weeksellaceae</taxon>
        <taxon>Chryseobacterium group</taxon>
        <taxon>Chryseobacterium</taxon>
    </lineage>
</organism>
<dbReference type="EMBL" id="QNUH01000028">
    <property type="protein sequence ID" value="REC73397.1"/>
    <property type="molecule type" value="Genomic_DNA"/>
</dbReference>
<evidence type="ECO:0000313" key="2">
    <source>
        <dbReference type="Proteomes" id="UP000257030"/>
    </source>
</evidence>
<evidence type="ECO:0000313" key="1">
    <source>
        <dbReference type="EMBL" id="REC73397.1"/>
    </source>
</evidence>
<comment type="caution">
    <text evidence="1">The sequence shown here is derived from an EMBL/GenBank/DDBJ whole genome shotgun (WGS) entry which is preliminary data.</text>
</comment>
<proteinExistence type="predicted"/>
<protein>
    <submittedName>
        <fullName evidence="1">Uncharacterized protein</fullName>
    </submittedName>
</protein>
<keyword evidence="2" id="KW-1185">Reference proteome</keyword>
<reference evidence="1 2" key="1">
    <citation type="journal article" date="2010" name="Syst. Appl. Microbiol.">
        <title>Four new species of Chryseobacterium from the rhizosphere of coastal sand dune plants, Chryseobacterium elymi sp. nov., Chryseobacterium hagamense sp. nov., Chryseobacterium lathyri sp. nov. and Chryseobacterium rhizosphaerae sp. nov.</title>
        <authorList>
            <person name="Cho S.H."/>
            <person name="Lee K.S."/>
            <person name="Shin D.S."/>
            <person name="Han J.H."/>
            <person name="Park K.S."/>
            <person name="Lee C.H."/>
            <person name="Park K.H."/>
            <person name="Kim S.B."/>
        </authorList>
    </citation>
    <scope>NUCLEOTIDE SEQUENCE [LARGE SCALE GENOMIC DNA]</scope>
    <source>
        <strain evidence="1 2">KCTC 22547</strain>
    </source>
</reference>
<feature type="non-terminal residue" evidence="1">
    <location>
        <position position="1"/>
    </location>
</feature>
<gene>
    <name evidence="1" type="ORF">DRF60_19405</name>
</gene>